<keyword evidence="2" id="KW-0472">Membrane</keyword>
<proteinExistence type="predicted"/>
<comment type="caution">
    <text evidence="3">The sequence shown here is derived from an EMBL/GenBank/DDBJ whole genome shotgun (WGS) entry which is preliminary data.</text>
</comment>
<keyword evidence="2" id="KW-1133">Transmembrane helix</keyword>
<name>A0A7C8M3K7_9PLEO</name>
<dbReference type="Proteomes" id="UP000481861">
    <property type="component" value="Unassembled WGS sequence"/>
</dbReference>
<protein>
    <submittedName>
        <fullName evidence="3">Uncharacterized protein</fullName>
    </submittedName>
</protein>
<dbReference type="EMBL" id="JAADJZ010000027">
    <property type="protein sequence ID" value="KAF2866575.1"/>
    <property type="molecule type" value="Genomic_DNA"/>
</dbReference>
<evidence type="ECO:0000313" key="3">
    <source>
        <dbReference type="EMBL" id="KAF2866575.1"/>
    </source>
</evidence>
<evidence type="ECO:0000313" key="4">
    <source>
        <dbReference type="Proteomes" id="UP000481861"/>
    </source>
</evidence>
<evidence type="ECO:0000256" key="1">
    <source>
        <dbReference type="SAM" id="MobiDB-lite"/>
    </source>
</evidence>
<accession>A0A7C8M3K7</accession>
<reference evidence="3 4" key="1">
    <citation type="submission" date="2020-01" db="EMBL/GenBank/DDBJ databases">
        <authorList>
            <consortium name="DOE Joint Genome Institute"/>
            <person name="Haridas S."/>
            <person name="Albert R."/>
            <person name="Binder M."/>
            <person name="Bloem J."/>
            <person name="Labutti K."/>
            <person name="Salamov A."/>
            <person name="Andreopoulos B."/>
            <person name="Baker S.E."/>
            <person name="Barry K."/>
            <person name="Bills G."/>
            <person name="Bluhm B.H."/>
            <person name="Cannon C."/>
            <person name="Castanera R."/>
            <person name="Culley D.E."/>
            <person name="Daum C."/>
            <person name="Ezra D."/>
            <person name="Gonzalez J.B."/>
            <person name="Henrissat B."/>
            <person name="Kuo A."/>
            <person name="Liang C."/>
            <person name="Lipzen A."/>
            <person name="Lutzoni F."/>
            <person name="Magnuson J."/>
            <person name="Mondo S."/>
            <person name="Nolan M."/>
            <person name="Ohm R."/>
            <person name="Pangilinan J."/>
            <person name="Park H.-J.H."/>
            <person name="Ramirez L."/>
            <person name="Alfaro M."/>
            <person name="Sun H."/>
            <person name="Tritt A."/>
            <person name="Yoshinaga Y."/>
            <person name="Zwiers L.-H.L."/>
            <person name="Turgeon B.G."/>
            <person name="Goodwin S.B."/>
            <person name="Spatafora J.W."/>
            <person name="Crous P.W."/>
            <person name="Grigoriev I.V."/>
        </authorList>
    </citation>
    <scope>NUCLEOTIDE SEQUENCE [LARGE SCALE GENOMIC DNA]</scope>
    <source>
        <strain evidence="3 4">CBS 611.86</strain>
    </source>
</reference>
<feature type="region of interest" description="Disordered" evidence="1">
    <location>
        <begin position="141"/>
        <end position="161"/>
    </location>
</feature>
<sequence>MCGVLFRSKGSCREHCMAFGEMGSDLIQVLQQHGGIHYTHALLTGRTIYILRRVDHSGLYQVAMPFTVTCALMPFLRAVCIFFAHSATFLCSGHIATFILRTYMLPSKYAERMVRTSISRAAGWQRLGKWMGRKGWVALSSPTVHAPPPTPPHQVFDRRQK</sequence>
<keyword evidence="4" id="KW-1185">Reference proteome</keyword>
<evidence type="ECO:0000256" key="2">
    <source>
        <dbReference type="SAM" id="Phobius"/>
    </source>
</evidence>
<keyword evidence="2" id="KW-0812">Transmembrane</keyword>
<feature type="transmembrane region" description="Helical" evidence="2">
    <location>
        <begin position="82"/>
        <end position="103"/>
    </location>
</feature>
<dbReference type="AlphaFoldDB" id="A0A7C8M3K7"/>
<organism evidence="3 4">
    <name type="scientific">Massariosphaeria phaeospora</name>
    <dbReference type="NCBI Taxonomy" id="100035"/>
    <lineage>
        <taxon>Eukaryota</taxon>
        <taxon>Fungi</taxon>
        <taxon>Dikarya</taxon>
        <taxon>Ascomycota</taxon>
        <taxon>Pezizomycotina</taxon>
        <taxon>Dothideomycetes</taxon>
        <taxon>Pleosporomycetidae</taxon>
        <taxon>Pleosporales</taxon>
        <taxon>Pleosporales incertae sedis</taxon>
        <taxon>Massariosphaeria</taxon>
    </lineage>
</organism>
<feature type="transmembrane region" description="Helical" evidence="2">
    <location>
        <begin position="58"/>
        <end position="76"/>
    </location>
</feature>
<gene>
    <name evidence="3" type="ORF">BDV95DRAFT_203441</name>
</gene>